<gene>
    <name evidence="1" type="ORF">WMW72_08860</name>
</gene>
<reference evidence="1 2" key="1">
    <citation type="submission" date="2024-04" db="EMBL/GenBank/DDBJ databases">
        <title>draft genome sequnece of Paenibacillus filicis.</title>
        <authorList>
            <person name="Kim D.-U."/>
        </authorList>
    </citation>
    <scope>NUCLEOTIDE SEQUENCE [LARGE SCALE GENOMIC DNA]</scope>
    <source>
        <strain evidence="1 2">KACC14197</strain>
    </source>
</reference>
<organism evidence="1 2">
    <name type="scientific">Paenibacillus filicis</name>
    <dbReference type="NCBI Taxonomy" id="669464"/>
    <lineage>
        <taxon>Bacteria</taxon>
        <taxon>Bacillati</taxon>
        <taxon>Bacillota</taxon>
        <taxon>Bacilli</taxon>
        <taxon>Bacillales</taxon>
        <taxon>Paenibacillaceae</taxon>
        <taxon>Paenibacillus</taxon>
    </lineage>
</organism>
<protein>
    <submittedName>
        <fullName evidence="1">2,3-diaminopropionate biosynthesis protein SbnB</fullName>
    </submittedName>
</protein>
<keyword evidence="2" id="KW-1185">Reference proteome</keyword>
<dbReference type="Proteomes" id="UP001469365">
    <property type="component" value="Unassembled WGS sequence"/>
</dbReference>
<dbReference type="InterPro" id="IPR036291">
    <property type="entry name" value="NAD(P)-bd_dom_sf"/>
</dbReference>
<dbReference type="RefSeq" id="WP_341415069.1">
    <property type="nucleotide sequence ID" value="NZ_JBBPCC010000004.1"/>
</dbReference>
<dbReference type="InterPro" id="IPR023401">
    <property type="entry name" value="ODC_N"/>
</dbReference>
<proteinExistence type="predicted"/>
<evidence type="ECO:0000313" key="2">
    <source>
        <dbReference type="Proteomes" id="UP001469365"/>
    </source>
</evidence>
<dbReference type="InterPro" id="IPR003462">
    <property type="entry name" value="ODC_Mu_crystall"/>
</dbReference>
<dbReference type="EMBL" id="JBBPCC010000004">
    <property type="protein sequence ID" value="MEK8128009.1"/>
    <property type="molecule type" value="Genomic_DNA"/>
</dbReference>
<dbReference type="PIRSF" id="PIRSF001439">
    <property type="entry name" value="CryM"/>
    <property type="match status" value="1"/>
</dbReference>
<sequence>MIYLHDRHIRRLGVDWLQLIGLVEEIVRLEDQGECVHPLKPYLRFGDPANRIIAMPAYVGGELPMAGIKWIASFPGNIGQGKPRAHNTLVLNDPATGEPVAFLRSGQLNGIRTAAVSGVMLRASLDRLPLSEGLRLGIIGWGPVGRLHLEMCATLLGDRLRAVTLYDLRGIDPETIPATLRGRTEVATDWRSLYRISDVIVTSTASDRRYIDEPPPHGSLLLHVSLRDYETTSLSGLKAIVVDDWQEVCRENTDIEQLHQQAGLTASGVCTLADVVCRNALARWEPEEPVLFASMGLGIFDIAIAARYWRQALDRNEGVRLEGGF</sequence>
<name>A0ABU9DGY1_9BACL</name>
<comment type="caution">
    <text evidence="1">The sequence shown here is derived from an EMBL/GenBank/DDBJ whole genome shotgun (WGS) entry which is preliminary data.</text>
</comment>
<evidence type="ECO:0000313" key="1">
    <source>
        <dbReference type="EMBL" id="MEK8128009.1"/>
    </source>
</evidence>
<dbReference type="Gene3D" id="3.30.1780.10">
    <property type="entry name" value="ornithine cyclodeaminase, domain 1"/>
    <property type="match status" value="1"/>
</dbReference>
<accession>A0ABU9DGY1</accession>
<dbReference type="PANTHER" id="PTHR13812:SF19">
    <property type="entry name" value="KETIMINE REDUCTASE MU-CRYSTALLIN"/>
    <property type="match status" value="1"/>
</dbReference>
<dbReference type="Pfam" id="PF02423">
    <property type="entry name" value="OCD_Mu_crystall"/>
    <property type="match status" value="1"/>
</dbReference>
<dbReference type="SUPFAM" id="SSF51735">
    <property type="entry name" value="NAD(P)-binding Rossmann-fold domains"/>
    <property type="match status" value="1"/>
</dbReference>
<dbReference type="Gene3D" id="3.40.50.720">
    <property type="entry name" value="NAD(P)-binding Rossmann-like Domain"/>
    <property type="match status" value="1"/>
</dbReference>
<dbReference type="PANTHER" id="PTHR13812">
    <property type="entry name" value="KETIMINE REDUCTASE MU-CRYSTALLIN"/>
    <property type="match status" value="1"/>
</dbReference>